<evidence type="ECO:0000313" key="2">
    <source>
        <dbReference type="Proteomes" id="UP000441522"/>
    </source>
</evidence>
<evidence type="ECO:0000313" key="1">
    <source>
        <dbReference type="EMBL" id="KAB3860209.1"/>
    </source>
</evidence>
<organism evidence="1 2">
    <name type="scientific">Phocaeicola vulgatus</name>
    <name type="common">Bacteroides vulgatus</name>
    <dbReference type="NCBI Taxonomy" id="821"/>
    <lineage>
        <taxon>Bacteria</taxon>
        <taxon>Pseudomonadati</taxon>
        <taxon>Bacteroidota</taxon>
        <taxon>Bacteroidia</taxon>
        <taxon>Bacteroidales</taxon>
        <taxon>Bacteroidaceae</taxon>
        <taxon>Phocaeicola</taxon>
    </lineage>
</organism>
<protein>
    <submittedName>
        <fullName evidence="1">Uncharacterized protein</fullName>
    </submittedName>
</protein>
<sequence length="84" mass="10116">MKAKYFKKIRSQVKWYKVSYRDSLFFSFSDEKEILAKSPENACVRYHKRTGCFVNKYNPNNITQYSESLSRFKVCIGKKVMYFD</sequence>
<reference evidence="1 2" key="1">
    <citation type="journal article" date="2019" name="Nat. Med.">
        <title>A library of human gut bacterial isolates paired with longitudinal multiomics data enables mechanistic microbiome research.</title>
        <authorList>
            <person name="Poyet M."/>
            <person name="Groussin M."/>
            <person name="Gibbons S.M."/>
            <person name="Avila-Pacheco J."/>
            <person name="Jiang X."/>
            <person name="Kearney S.M."/>
            <person name="Perrotta A.R."/>
            <person name="Berdy B."/>
            <person name="Zhao S."/>
            <person name="Lieberman T.D."/>
            <person name="Swanson P.K."/>
            <person name="Smith M."/>
            <person name="Roesemann S."/>
            <person name="Alexander J.E."/>
            <person name="Rich S.A."/>
            <person name="Livny J."/>
            <person name="Vlamakis H."/>
            <person name="Clish C."/>
            <person name="Bullock K."/>
            <person name="Deik A."/>
            <person name="Scott J."/>
            <person name="Pierce K.A."/>
            <person name="Xavier R.J."/>
            <person name="Alm E.J."/>
        </authorList>
    </citation>
    <scope>NUCLEOTIDE SEQUENCE [LARGE SCALE GENOMIC DNA]</scope>
    <source>
        <strain evidence="1 2">BIOML-A5</strain>
    </source>
</reference>
<dbReference type="RefSeq" id="WP_151849739.1">
    <property type="nucleotide sequence ID" value="NZ_JBCOYF010000023.1"/>
</dbReference>
<gene>
    <name evidence="1" type="ORF">GAS29_01035</name>
</gene>
<comment type="caution">
    <text evidence="1">The sequence shown here is derived from an EMBL/GenBank/DDBJ whole genome shotgun (WGS) entry which is preliminary data.</text>
</comment>
<dbReference type="AlphaFoldDB" id="A0A6I0IHD8"/>
<proteinExistence type="predicted"/>
<accession>A0A6I0IHD8</accession>
<name>A0A6I0IHD8_PHOVU</name>
<dbReference type="EMBL" id="WCWW01000002">
    <property type="protein sequence ID" value="KAB3860209.1"/>
    <property type="molecule type" value="Genomic_DNA"/>
</dbReference>
<dbReference type="Proteomes" id="UP000441522">
    <property type="component" value="Unassembled WGS sequence"/>
</dbReference>